<feature type="region of interest" description="Disordered" evidence="1">
    <location>
        <begin position="1"/>
        <end position="171"/>
    </location>
</feature>
<feature type="compositionally biased region" description="Gly residues" evidence="1">
    <location>
        <begin position="339"/>
        <end position="351"/>
    </location>
</feature>
<feature type="compositionally biased region" description="Polar residues" evidence="1">
    <location>
        <begin position="65"/>
        <end position="77"/>
    </location>
</feature>
<evidence type="ECO:0000313" key="2">
    <source>
        <dbReference type="EMBL" id="KAK5954184.1"/>
    </source>
</evidence>
<organism evidence="2 3">
    <name type="scientific">Knufia fluminis</name>
    <dbReference type="NCBI Taxonomy" id="191047"/>
    <lineage>
        <taxon>Eukaryota</taxon>
        <taxon>Fungi</taxon>
        <taxon>Dikarya</taxon>
        <taxon>Ascomycota</taxon>
        <taxon>Pezizomycotina</taxon>
        <taxon>Eurotiomycetes</taxon>
        <taxon>Chaetothyriomycetidae</taxon>
        <taxon>Chaetothyriales</taxon>
        <taxon>Trichomeriaceae</taxon>
        <taxon>Knufia</taxon>
    </lineage>
</organism>
<keyword evidence="3" id="KW-1185">Reference proteome</keyword>
<protein>
    <recommendedName>
        <fullName evidence="4">BTB domain-containing protein</fullName>
    </recommendedName>
</protein>
<name>A0AAN8I684_9EURO</name>
<accession>A0AAN8I684</accession>
<feature type="compositionally biased region" description="Low complexity" evidence="1">
    <location>
        <begin position="78"/>
        <end position="98"/>
    </location>
</feature>
<feature type="compositionally biased region" description="Polar residues" evidence="1">
    <location>
        <begin position="99"/>
        <end position="108"/>
    </location>
</feature>
<reference evidence="2 3" key="1">
    <citation type="submission" date="2022-12" db="EMBL/GenBank/DDBJ databases">
        <title>Genomic features and morphological characterization of a novel Knufia sp. strain isolated from spacecraft assembly facility.</title>
        <authorList>
            <person name="Teixeira M."/>
            <person name="Chander A.M."/>
            <person name="Stajich J.E."/>
            <person name="Venkateswaran K."/>
        </authorList>
    </citation>
    <scope>NUCLEOTIDE SEQUENCE [LARGE SCALE GENOMIC DNA]</scope>
    <source>
        <strain evidence="2 3">FJI-L2-BK-P2</strain>
    </source>
</reference>
<evidence type="ECO:0000313" key="3">
    <source>
        <dbReference type="Proteomes" id="UP001316803"/>
    </source>
</evidence>
<evidence type="ECO:0000256" key="1">
    <source>
        <dbReference type="SAM" id="MobiDB-lite"/>
    </source>
</evidence>
<dbReference type="AlphaFoldDB" id="A0AAN8I684"/>
<feature type="compositionally biased region" description="Basic residues" evidence="1">
    <location>
        <begin position="1"/>
        <end position="11"/>
    </location>
</feature>
<feature type="compositionally biased region" description="Polar residues" evidence="1">
    <location>
        <begin position="23"/>
        <end position="36"/>
    </location>
</feature>
<dbReference type="EMBL" id="JAKLMC020000009">
    <property type="protein sequence ID" value="KAK5954184.1"/>
    <property type="molecule type" value="Genomic_DNA"/>
</dbReference>
<sequence length="424" mass="46276">MDRFNTNRKRPAPTYNDFGASKRLQQSQSKSTSNHDSLFVSDDEGEAQVDEELFGRDNDNDFSALVNSLRPQSVRPAQSQPEPQSQPQSTQQRLTQQRAPSQQRPATQSTNTPTTNGASTNAANTTSTSTTANPRTAPAPTPPASTTTDLTPTDIKDEEPTSPTEPPWLVDAPSANKVTLFIGPHNRTALTSRSDLTKSPLLTSWIIDDATQGPYIMRPQLAKTSFVDFDAVLQFLHSGEYAPLLVDGRLDGVSDVGTEGYDRELLRGGRVYNIGKMFTVEGLAELVYNKIERVDVARYSIRAIVELAGIIFDGKRVSTPAVSTPAAAVNRENENGTDGADGTGSGNGSGNTGAEQPESDKLEEWIITQVAKNFQEIMSTQQDVFWRVERKTRERMFFARVLEEASSQYRATGGRLAGAVVTID</sequence>
<dbReference type="Proteomes" id="UP001316803">
    <property type="component" value="Unassembled WGS sequence"/>
</dbReference>
<proteinExistence type="predicted"/>
<evidence type="ECO:0008006" key="4">
    <source>
        <dbReference type="Google" id="ProtNLM"/>
    </source>
</evidence>
<feature type="compositionally biased region" description="Acidic residues" evidence="1">
    <location>
        <begin position="41"/>
        <end position="52"/>
    </location>
</feature>
<feature type="compositionally biased region" description="Low complexity" evidence="1">
    <location>
        <begin position="109"/>
        <end position="136"/>
    </location>
</feature>
<feature type="region of interest" description="Disordered" evidence="1">
    <location>
        <begin position="323"/>
        <end position="359"/>
    </location>
</feature>
<gene>
    <name evidence="2" type="ORF">OHC33_004757</name>
</gene>
<comment type="caution">
    <text evidence="2">The sequence shown here is derived from an EMBL/GenBank/DDBJ whole genome shotgun (WGS) entry which is preliminary data.</text>
</comment>
<feature type="compositionally biased region" description="Low complexity" evidence="1">
    <location>
        <begin position="144"/>
        <end position="153"/>
    </location>
</feature>